<evidence type="ECO:0000256" key="1">
    <source>
        <dbReference type="SAM" id="MobiDB-lite"/>
    </source>
</evidence>
<evidence type="ECO:0008006" key="3">
    <source>
        <dbReference type="Google" id="ProtNLM"/>
    </source>
</evidence>
<dbReference type="InterPro" id="IPR027417">
    <property type="entry name" value="P-loop_NTPase"/>
</dbReference>
<evidence type="ECO:0000313" key="2">
    <source>
        <dbReference type="EMBL" id="VFK51311.1"/>
    </source>
</evidence>
<dbReference type="EMBL" id="CAADFX010000007">
    <property type="protein sequence ID" value="VFK51311.1"/>
    <property type="molecule type" value="Genomic_DNA"/>
</dbReference>
<feature type="compositionally biased region" description="Polar residues" evidence="1">
    <location>
        <begin position="266"/>
        <end position="275"/>
    </location>
</feature>
<dbReference type="Gene3D" id="3.40.50.300">
    <property type="entry name" value="P-loop containing nucleotide triphosphate hydrolases"/>
    <property type="match status" value="1"/>
</dbReference>
<proteinExistence type="predicted"/>
<dbReference type="SUPFAM" id="SSF52540">
    <property type="entry name" value="P-loop containing nucleoside triphosphate hydrolases"/>
    <property type="match status" value="1"/>
</dbReference>
<reference evidence="2" key="1">
    <citation type="submission" date="2019-02" db="EMBL/GenBank/DDBJ databases">
        <authorList>
            <person name="Gruber-Vodicka R. H."/>
            <person name="Seah K. B. B."/>
        </authorList>
    </citation>
    <scope>NUCLEOTIDE SEQUENCE</scope>
    <source>
        <strain evidence="2">BECK_BY1</strain>
    </source>
</reference>
<feature type="region of interest" description="Disordered" evidence="1">
    <location>
        <begin position="266"/>
        <end position="293"/>
    </location>
</feature>
<name>A0A450ZBY3_9GAMM</name>
<sequence>MDYDLSRLSTRSFEQLIQALAAAVIGPDIVVFGDGPDGGREATFEGPMSFPNSIEPWNGYLVVQAKFRQRGEGKEKDGPWALQALREDLEKFTDPERGLRKPEYYLFATNVVLTAVAERGGKDKAIALLEEYKPKLGLEGYQLWDYDQIRTLLDQHGEIRRAYLAWITPGDVLAEILEQIKPERADFRRVMSLLLQKDLLADQYVRLGQAGYSAEDHTPLAKVFVDLPVGNQNTFAELSAATNIPEGQERADGIDELLLLGAQRLDPQSNPSANRPTPGAQAESQSRATRTPGRVVLVGGPGQGKTTLTQFLCQLHRVAMLDNDPNNNPSTHLSPEVQDACHLIRRQCEPESLSLPSMARFPLRVELNQFAAALADEKVNSLFDYLLRHIQQRTNDEITSIDLRAWLGHYPWLIVLDGLDEVPVSSNRDQVLEAIQEFLIEAHACNADLLLVATTRPQGYNDDFSPRYYRHRYLLPLDVPQALHYGERLAAQRWANAPDKRQQIEGRLKRAGQEETTARLMRSPLQVTIMALLVETVGQPPQERWRLFNEYYQVIFRREKARDIPAADLLNRHGPDIDAIHQQVGRRLQTHSEQSGGTEAIMGEAEFRKLVEERLIERGHEGEELARLTKSITDATLQRLVFLVAPREGRIGFEIRSLQEFMAAQWLMNSSDEAIRLRLRAIAPAAHWRNVFLFATGRCFHDNAKEHLQDNVHTICYEYNEATAQDDELEQAVLLGSRLALEILEDGALGYQPRQLRSYARLALRLLELPPAEEHSRLARQYRPELEAVFREELGRHLEDSIPERRLSTWRTLVELIGREVPWAREVADAHWPKEAASRIEILKATTKVDKPSDWLAECWAQVILWIKPGTVEDFWSKINWWLSEFETRSAIEYASKRLSHHVPKLTAAINHIKGVDFLLVPLDDEEPSQKYDPPILEGRWEWRWLLKTEAFRHRPAKEDLADLLTDFAKHAHDIARQFGGARWNIAWPLLACIQAAHQSDDLNRIAQAAKQGKLGDGADWLAAQRRWRKSGITEQDLQHVPKEGLPFDNRIGDRGFPFHGYYYRIRIPTIENISQLYAIWITLGPSSTRKRIANIILFLLESYDKTWENISSVEFLRLVRDAESKWVGLELLESLPEGLWNEEDGRKAIDMLGKRREISYFHRQITETGLRLERLIRERPESYGILRLLAAACIVGYQPTTKEFVPIPTDCEEPRYRGAALVVQIAQGILESRKPAEIAKEFVKLSAKSSEDLVDDALSVIRKQELSGPRVAQFLVALFSALPVCHWQTRGSILRAMQSQQRRHLSRAEDLQS</sequence>
<organism evidence="2">
    <name type="scientific">Candidatus Kentrum sp. TUN</name>
    <dbReference type="NCBI Taxonomy" id="2126343"/>
    <lineage>
        <taxon>Bacteria</taxon>
        <taxon>Pseudomonadati</taxon>
        <taxon>Pseudomonadota</taxon>
        <taxon>Gammaproteobacteria</taxon>
        <taxon>Candidatus Kentrum</taxon>
    </lineage>
</organism>
<accession>A0A450ZBY3</accession>
<protein>
    <recommendedName>
        <fullName evidence="3">NACHT domain-containing protein</fullName>
    </recommendedName>
</protein>
<gene>
    <name evidence="2" type="ORF">BECKTUN1418D_GA0071000_10072</name>
</gene>